<keyword evidence="3" id="KW-1185">Reference proteome</keyword>
<name>A0ABR1HYP5_9HYPO</name>
<dbReference type="Pfam" id="PF00106">
    <property type="entry name" value="adh_short"/>
    <property type="match status" value="1"/>
</dbReference>
<dbReference type="InterPro" id="IPR002347">
    <property type="entry name" value="SDR_fam"/>
</dbReference>
<evidence type="ECO:0000256" key="1">
    <source>
        <dbReference type="ARBA" id="ARBA00023002"/>
    </source>
</evidence>
<dbReference type="Gene3D" id="3.40.50.720">
    <property type="entry name" value="NAD(P)-binding Rossmann-like Domain"/>
    <property type="match status" value="1"/>
</dbReference>
<dbReference type="InterPro" id="IPR036291">
    <property type="entry name" value="NAD(P)-bd_dom_sf"/>
</dbReference>
<proteinExistence type="predicted"/>
<reference evidence="2 3" key="1">
    <citation type="journal article" date="2025" name="Microbiol. Resour. Announc.">
        <title>Draft genome sequences for Neonectria magnoliae and Neonectria punicea, canker pathogens of Liriodendron tulipifera and Acer saccharum in West Virginia.</title>
        <authorList>
            <person name="Petronek H.M."/>
            <person name="Kasson M.T."/>
            <person name="Metheny A.M."/>
            <person name="Stauder C.M."/>
            <person name="Lovett B."/>
            <person name="Lynch S.C."/>
            <person name="Garnas J.R."/>
            <person name="Kasson L.R."/>
            <person name="Stajich J.E."/>
        </authorList>
    </citation>
    <scope>NUCLEOTIDE SEQUENCE [LARGE SCALE GENOMIC DNA]</scope>
    <source>
        <strain evidence="2 3">NRRL 64651</strain>
    </source>
</reference>
<sequence>MSQSAMGKHLDFHFLQMDLKDLKSVKAAAIQFRTLESHLDILINNTDYFDQVMTVPYELTRDGFETQWQVNYLAPHIFTSSVMPLLLWTASVRSRLDRVGIVNVSSDVALFGLDEI</sequence>
<evidence type="ECO:0000313" key="2">
    <source>
        <dbReference type="EMBL" id="KAK7426236.1"/>
    </source>
</evidence>
<protein>
    <submittedName>
        <fullName evidence="2">Uncharacterized protein</fullName>
    </submittedName>
</protein>
<dbReference type="EMBL" id="JAZAVK010000069">
    <property type="protein sequence ID" value="KAK7426236.1"/>
    <property type="molecule type" value="Genomic_DNA"/>
</dbReference>
<gene>
    <name evidence="2" type="ORF">QQZ08_007266</name>
</gene>
<evidence type="ECO:0000313" key="3">
    <source>
        <dbReference type="Proteomes" id="UP001498421"/>
    </source>
</evidence>
<comment type="caution">
    <text evidence="2">The sequence shown here is derived from an EMBL/GenBank/DDBJ whole genome shotgun (WGS) entry which is preliminary data.</text>
</comment>
<accession>A0ABR1HYP5</accession>
<dbReference type="SUPFAM" id="SSF51735">
    <property type="entry name" value="NAD(P)-binding Rossmann-fold domains"/>
    <property type="match status" value="1"/>
</dbReference>
<dbReference type="PANTHER" id="PTHR43157:SF31">
    <property type="entry name" value="PHOSPHATIDYLINOSITOL-GLYCAN BIOSYNTHESIS CLASS F PROTEIN"/>
    <property type="match status" value="1"/>
</dbReference>
<keyword evidence="1" id="KW-0560">Oxidoreductase</keyword>
<dbReference type="Proteomes" id="UP001498421">
    <property type="component" value="Unassembled WGS sequence"/>
</dbReference>
<organism evidence="2 3">
    <name type="scientific">Neonectria magnoliae</name>
    <dbReference type="NCBI Taxonomy" id="2732573"/>
    <lineage>
        <taxon>Eukaryota</taxon>
        <taxon>Fungi</taxon>
        <taxon>Dikarya</taxon>
        <taxon>Ascomycota</taxon>
        <taxon>Pezizomycotina</taxon>
        <taxon>Sordariomycetes</taxon>
        <taxon>Hypocreomycetidae</taxon>
        <taxon>Hypocreales</taxon>
        <taxon>Nectriaceae</taxon>
        <taxon>Neonectria</taxon>
    </lineage>
</organism>
<dbReference type="PANTHER" id="PTHR43157">
    <property type="entry name" value="PHOSPHATIDYLINOSITOL-GLYCAN BIOSYNTHESIS CLASS F PROTEIN-RELATED"/>
    <property type="match status" value="1"/>
</dbReference>